<evidence type="ECO:0000313" key="1">
    <source>
        <dbReference type="EMBL" id="DAD80461.1"/>
    </source>
</evidence>
<sequence>MIKVSNTCSTIELSPHYSGTEGFEPSTTAFTVLCEVTCYLAVRINLLEFLMYD</sequence>
<accession>A0A8S5MDR1</accession>
<name>A0A8S5MDR1_9CAUD</name>
<reference evidence="1" key="1">
    <citation type="journal article" date="2021" name="Proc. Natl. Acad. Sci. U.S.A.">
        <title>A Catalog of Tens of Thousands of Viruses from Human Metagenomes Reveals Hidden Associations with Chronic Diseases.</title>
        <authorList>
            <person name="Tisza M.J."/>
            <person name="Buck C.B."/>
        </authorList>
    </citation>
    <scope>NUCLEOTIDE SEQUENCE</scope>
    <source>
        <strain evidence="1">CtYh54</strain>
    </source>
</reference>
<organism evidence="1">
    <name type="scientific">Siphoviridae sp. ctYh54</name>
    <dbReference type="NCBI Taxonomy" id="2826379"/>
    <lineage>
        <taxon>Viruses</taxon>
        <taxon>Duplodnaviria</taxon>
        <taxon>Heunggongvirae</taxon>
        <taxon>Uroviricota</taxon>
        <taxon>Caudoviricetes</taxon>
    </lineage>
</organism>
<protein>
    <submittedName>
        <fullName evidence="1">Uncharacterized protein</fullName>
    </submittedName>
</protein>
<proteinExistence type="predicted"/>
<dbReference type="EMBL" id="BK014884">
    <property type="protein sequence ID" value="DAD80461.1"/>
    <property type="molecule type" value="Genomic_DNA"/>
</dbReference>